<feature type="region of interest" description="Disordered" evidence="1">
    <location>
        <begin position="597"/>
        <end position="634"/>
    </location>
</feature>
<evidence type="ECO:0000313" key="3">
    <source>
        <dbReference type="Proteomes" id="UP001392437"/>
    </source>
</evidence>
<organism evidence="2 3">
    <name type="scientific">Apiospora kogelbergensis</name>
    <dbReference type="NCBI Taxonomy" id="1337665"/>
    <lineage>
        <taxon>Eukaryota</taxon>
        <taxon>Fungi</taxon>
        <taxon>Dikarya</taxon>
        <taxon>Ascomycota</taxon>
        <taxon>Pezizomycotina</taxon>
        <taxon>Sordariomycetes</taxon>
        <taxon>Xylariomycetidae</taxon>
        <taxon>Amphisphaeriales</taxon>
        <taxon>Apiosporaceae</taxon>
        <taxon>Apiospora</taxon>
    </lineage>
</organism>
<dbReference type="SUPFAM" id="SSF57997">
    <property type="entry name" value="Tropomyosin"/>
    <property type="match status" value="1"/>
</dbReference>
<protein>
    <recommendedName>
        <fullName evidence="4">Chromosome segregation ATPase</fullName>
    </recommendedName>
</protein>
<feature type="region of interest" description="Disordered" evidence="1">
    <location>
        <begin position="238"/>
        <end position="262"/>
    </location>
</feature>
<feature type="compositionally biased region" description="Polar residues" evidence="1">
    <location>
        <begin position="8"/>
        <end position="17"/>
    </location>
</feature>
<feature type="compositionally biased region" description="Basic and acidic residues" evidence="1">
    <location>
        <begin position="494"/>
        <end position="507"/>
    </location>
</feature>
<feature type="compositionally biased region" description="Acidic residues" evidence="1">
    <location>
        <begin position="191"/>
        <end position="206"/>
    </location>
</feature>
<evidence type="ECO:0000313" key="2">
    <source>
        <dbReference type="EMBL" id="KAK8120591.1"/>
    </source>
</evidence>
<feature type="region of interest" description="Disordered" evidence="1">
    <location>
        <begin position="483"/>
        <end position="536"/>
    </location>
</feature>
<keyword evidence="3" id="KW-1185">Reference proteome</keyword>
<feature type="region of interest" description="Disordered" evidence="1">
    <location>
        <begin position="431"/>
        <end position="454"/>
    </location>
</feature>
<feature type="region of interest" description="Disordered" evidence="1">
    <location>
        <begin position="1"/>
        <end position="62"/>
    </location>
</feature>
<feature type="region of interest" description="Disordered" evidence="1">
    <location>
        <begin position="675"/>
        <end position="694"/>
    </location>
</feature>
<accession>A0AAW0R023</accession>
<feature type="compositionally biased region" description="Polar residues" evidence="1">
    <location>
        <begin position="616"/>
        <end position="631"/>
    </location>
</feature>
<comment type="caution">
    <text evidence="2">The sequence shown here is derived from an EMBL/GenBank/DDBJ whole genome shotgun (WGS) entry which is preliminary data.</text>
</comment>
<evidence type="ECO:0000256" key="1">
    <source>
        <dbReference type="SAM" id="MobiDB-lite"/>
    </source>
</evidence>
<name>A0AAW0R023_9PEZI</name>
<reference evidence="2 3" key="1">
    <citation type="submission" date="2023-01" db="EMBL/GenBank/DDBJ databases">
        <title>Analysis of 21 Apiospora genomes using comparative genomics revels a genus with tremendous synthesis potential of carbohydrate active enzymes and secondary metabolites.</title>
        <authorList>
            <person name="Sorensen T."/>
        </authorList>
    </citation>
    <scope>NUCLEOTIDE SEQUENCE [LARGE SCALE GENOMIC DNA]</scope>
    <source>
        <strain evidence="2 3">CBS 117206</strain>
    </source>
</reference>
<feature type="compositionally biased region" description="Polar residues" evidence="1">
    <location>
        <begin position="508"/>
        <end position="530"/>
    </location>
</feature>
<proteinExistence type="predicted"/>
<gene>
    <name evidence="2" type="ORF">PG999_004711</name>
</gene>
<feature type="compositionally biased region" description="Basic and acidic residues" evidence="1">
    <location>
        <begin position="675"/>
        <end position="689"/>
    </location>
</feature>
<dbReference type="EMBL" id="JAQQWP010000004">
    <property type="protein sequence ID" value="KAK8120591.1"/>
    <property type="molecule type" value="Genomic_DNA"/>
</dbReference>
<evidence type="ECO:0008006" key="4">
    <source>
        <dbReference type="Google" id="ProtNLM"/>
    </source>
</evidence>
<feature type="region of interest" description="Disordered" evidence="1">
    <location>
        <begin position="182"/>
        <end position="207"/>
    </location>
</feature>
<sequence length="722" mass="80916">MAAPSDQAAGSNDTPATSPGHPAASHGEVYTGNPAPLPPAIDGQLPFNFSRPEPSFDPNDNSAVTNFFKYQDNARHVLDPRGERAPTIEEQVTNQIEELQRQRGGQDVSDEERKAIEQTLRRNSGWQESYKAEVAGAQAVPIAAFNRLAHDYDQLQLATARHRASYEADAIRDMKELEEQLMDQTTHEEESLTETETETEPLDPDSNEFRHSLLRLTNAVATKDEEISRLKKQIDDADMADAEAEPSEAQSNSSSEKDASEVKRLQQALDLLTGENEKLESTLKKQVQQATSRDVEMATSQANTDKEMADLKQTIDSMRTQMDDQAALLKTRNEDNAKLAQEREQLREQVDGLSIKSRDAEGQRDMCQESISNLEKQVEQINLSDKNGQEKISDLERELSEVRKSEEANKDKISMLSVEVRGLAESHEDIVSKNKELQQERDIARSEGRQSGEAEIKQLKEQLQTAGSEAKAHRAEAEGMQIRLSKAESSAQDNEDKAKGLEREKTETAQVNQTQLDSLQEQVSTAQMSAKNDHERISRMEKNQVEHQATISSLQEQLAASDGSLQQGNEKIADLQGQLVRYIESEVEIQSRVESLERDLSTATQSQDEAERRVQELQNELQSSGTASQAAGKTGIFGVEPEPEVLGLAESHAEIRRLRSENTRVETQLAANRERYLAERQRQPDDQRASDSWAEVSRLRQENQDLQRRIAEFVELGRLLGQ</sequence>
<dbReference type="Proteomes" id="UP001392437">
    <property type="component" value="Unassembled WGS sequence"/>
</dbReference>
<dbReference type="AlphaFoldDB" id="A0AAW0R023"/>